<dbReference type="PRINTS" id="PR00081">
    <property type="entry name" value="GDHRDH"/>
</dbReference>
<dbReference type="NCBIfam" id="NF005559">
    <property type="entry name" value="PRK07231.1"/>
    <property type="match status" value="1"/>
</dbReference>
<keyword evidence="5" id="KW-1185">Reference proteome</keyword>
<evidence type="ECO:0000256" key="1">
    <source>
        <dbReference type="ARBA" id="ARBA00006484"/>
    </source>
</evidence>
<dbReference type="InterPro" id="IPR057326">
    <property type="entry name" value="KR_dom"/>
</dbReference>
<dbReference type="InterPro" id="IPR036291">
    <property type="entry name" value="NAD(P)-bd_dom_sf"/>
</dbReference>
<name>A0ABS1SA05_9RHOB</name>
<evidence type="ECO:0000313" key="4">
    <source>
        <dbReference type="EMBL" id="MBL3675567.1"/>
    </source>
</evidence>
<keyword evidence="2" id="KW-0560">Oxidoreductase</keyword>
<dbReference type="InterPro" id="IPR002347">
    <property type="entry name" value="SDR_fam"/>
</dbReference>
<dbReference type="EMBL" id="JAESHT010000032">
    <property type="protein sequence ID" value="MBL3675567.1"/>
    <property type="molecule type" value="Genomic_DNA"/>
</dbReference>
<proteinExistence type="inferred from homology"/>
<accession>A0ABS1SA05</accession>
<dbReference type="PANTHER" id="PTHR43008:SF4">
    <property type="entry name" value="CHAIN DEHYDROGENASE, PUTATIVE (AFU_ORTHOLOGUE AFUA_4G08710)-RELATED"/>
    <property type="match status" value="1"/>
</dbReference>
<feature type="domain" description="Ketoreductase" evidence="3">
    <location>
        <begin position="7"/>
        <end position="181"/>
    </location>
</feature>
<organism evidence="4 5">
    <name type="scientific">Paracoccus aerius</name>
    <dbReference type="NCBI Taxonomy" id="1915382"/>
    <lineage>
        <taxon>Bacteria</taxon>
        <taxon>Pseudomonadati</taxon>
        <taxon>Pseudomonadota</taxon>
        <taxon>Alphaproteobacteria</taxon>
        <taxon>Rhodobacterales</taxon>
        <taxon>Paracoccaceae</taxon>
        <taxon>Paracoccus</taxon>
    </lineage>
</organism>
<comment type="similarity">
    <text evidence="1">Belongs to the short-chain dehydrogenases/reductases (SDR) family.</text>
</comment>
<dbReference type="Proteomes" id="UP000644749">
    <property type="component" value="Unassembled WGS sequence"/>
</dbReference>
<dbReference type="CDD" id="cd05233">
    <property type="entry name" value="SDR_c"/>
    <property type="match status" value="1"/>
</dbReference>
<evidence type="ECO:0000259" key="3">
    <source>
        <dbReference type="SMART" id="SM00822"/>
    </source>
</evidence>
<dbReference type="RefSeq" id="WP_191312850.1">
    <property type="nucleotide sequence ID" value="NZ_BNCL01000033.1"/>
</dbReference>
<dbReference type="PANTHER" id="PTHR43008">
    <property type="entry name" value="BENZIL REDUCTASE"/>
    <property type="match status" value="1"/>
</dbReference>
<dbReference type="Pfam" id="PF13561">
    <property type="entry name" value="adh_short_C2"/>
    <property type="match status" value="1"/>
</dbReference>
<dbReference type="PRINTS" id="PR00080">
    <property type="entry name" value="SDRFAMILY"/>
</dbReference>
<evidence type="ECO:0000256" key="2">
    <source>
        <dbReference type="ARBA" id="ARBA00023002"/>
    </source>
</evidence>
<dbReference type="Gene3D" id="3.40.50.720">
    <property type="entry name" value="NAD(P)-binding Rossmann-like Domain"/>
    <property type="match status" value="1"/>
</dbReference>
<evidence type="ECO:0000313" key="5">
    <source>
        <dbReference type="Proteomes" id="UP000644749"/>
    </source>
</evidence>
<dbReference type="SUPFAM" id="SSF51735">
    <property type="entry name" value="NAD(P)-binding Rossmann-fold domains"/>
    <property type="match status" value="1"/>
</dbReference>
<comment type="caution">
    <text evidence="4">The sequence shown here is derived from an EMBL/GenBank/DDBJ whole genome shotgun (WGS) entry which is preliminary data.</text>
</comment>
<reference evidence="4 5" key="1">
    <citation type="submission" date="2021-01" db="EMBL/GenBank/DDBJ databases">
        <title>011410 draft genome.</title>
        <authorList>
            <person name="Lang L."/>
        </authorList>
    </citation>
    <scope>NUCLEOTIDE SEQUENCE [LARGE SCALE GENOMIC DNA]</scope>
    <source>
        <strain evidence="4 5">KCTC 42845</strain>
    </source>
</reference>
<gene>
    <name evidence="4" type="ORF">JL111_19020</name>
</gene>
<dbReference type="SMART" id="SM00822">
    <property type="entry name" value="PKS_KR"/>
    <property type="match status" value="1"/>
</dbReference>
<protein>
    <submittedName>
        <fullName evidence="4">SDR family oxidoreductase</fullName>
    </submittedName>
</protein>
<sequence>MGRMTDKIALVVGGAKGIGRSIAERLAAEGAKVYLTGRQSADVESAAKAIGHGARGLIADASNAADLAQVVQTIKQEHGHIDALVLNAGISEPASLGQMTSEHFDRLFSVNVKGLVFGLQTAVPIMREGGSVVLMGSVAGSAGIANYATYGATKAAIRAYARTWTAELVPRGIRVNVLAPASTDTEMMAAVPDDVRAAIVSTIPMGRMARPGEVASAALFLLSDEASFIAGVELFVDGGMQQV</sequence>